<feature type="region of interest" description="Disordered" evidence="1">
    <location>
        <begin position="289"/>
        <end position="322"/>
    </location>
</feature>
<dbReference type="OrthoDB" id="4232400at2759"/>
<reference evidence="3 4" key="1">
    <citation type="journal article" date="2013" name="BMC Genomics">
        <title>The genome and transcriptome of the pine saprophyte Ophiostoma piceae, and a comparison with the bark beetle-associated pine pathogen Grosmannia clavigera.</title>
        <authorList>
            <person name="Haridas S."/>
            <person name="Wang Y."/>
            <person name="Lim L."/>
            <person name="Massoumi Alamouti S."/>
            <person name="Jackman S."/>
            <person name="Docking R."/>
            <person name="Robertson G."/>
            <person name="Birol I."/>
            <person name="Bohlmann J."/>
            <person name="Breuil C."/>
        </authorList>
    </citation>
    <scope>NUCLEOTIDE SEQUENCE [LARGE SCALE GENOMIC DNA]</scope>
    <source>
        <strain evidence="3 4">UAMH 11346</strain>
    </source>
</reference>
<evidence type="ECO:0000313" key="3">
    <source>
        <dbReference type="EMBL" id="EPE05494.1"/>
    </source>
</evidence>
<proteinExistence type="predicted"/>
<dbReference type="AlphaFoldDB" id="S3BW58"/>
<dbReference type="VEuPathDB" id="FungiDB:F503_02233"/>
<feature type="region of interest" description="Disordered" evidence="1">
    <location>
        <begin position="371"/>
        <end position="392"/>
    </location>
</feature>
<dbReference type="PANTHER" id="PTHR40628">
    <property type="entry name" value="CHROMO DOMAIN-CONTAINING PROTEIN"/>
    <property type="match status" value="1"/>
</dbReference>
<evidence type="ECO:0000259" key="2">
    <source>
        <dbReference type="Pfam" id="PF22936"/>
    </source>
</evidence>
<keyword evidence="4" id="KW-1185">Reference proteome</keyword>
<gene>
    <name evidence="3" type="ORF">F503_02233</name>
</gene>
<dbReference type="InterPro" id="IPR054722">
    <property type="entry name" value="PolX-like_BBD"/>
</dbReference>
<dbReference type="EMBL" id="KE148156">
    <property type="protein sequence ID" value="EPE05494.1"/>
    <property type="molecule type" value="Genomic_DNA"/>
</dbReference>
<dbReference type="STRING" id="1262450.S3BW58"/>
<feature type="compositionally biased region" description="Polar residues" evidence="1">
    <location>
        <begin position="299"/>
        <end position="311"/>
    </location>
</feature>
<dbReference type="Proteomes" id="UP000016923">
    <property type="component" value="Unassembled WGS sequence"/>
</dbReference>
<feature type="region of interest" description="Disordered" evidence="1">
    <location>
        <begin position="435"/>
        <end position="479"/>
    </location>
</feature>
<evidence type="ECO:0000256" key="1">
    <source>
        <dbReference type="SAM" id="MobiDB-lite"/>
    </source>
</evidence>
<keyword evidence="3" id="KW-0675">Receptor</keyword>
<sequence length="512" mass="56779">MTKKKPKQCPYWVWCKDSNVHVAGSQHWFTDYTPFKSSVLRQSGKKVAVVGIGTVYLSMRRALCDDTPFAFDIFKMDNVLHVPSAPGNIIGGPLDGMKIKYDISPAGRKTTAIVNQSTGSIFGYFHPGWEDLRLLRVAVGIKQQCTAEEGSAWLARISEEMTVYTWPVEARALWEKKKDMKKYMHPNVAAAAASSVYSSIYPPMTPSEAATSSSTEASLGFTLVKSAASTAPKPAHSEGPLTSEEKAWLRKHFGTEYAFLKEHGLYIHVERDRDSGRCILRAMIASGCMSDEEPDTEQDQAQSASMTSGSVTEAGGDPEQLNREERLWVRKHFGSEYNFLKESNLYIHVAHQRREGWRIIRSMIASGCMSDYDCSGSESGEEDASEPSRMADEGLPQAVLAKAMDRMAITTKHHPDDENNSVEGCYAVQQYQEQAETANQYTHRPQTLDDRSDGGADDYGQDGTESPASSPAGKDDAYYMDQWPVADGVRVTVATRATASKPHQWQEYSLLD</sequence>
<organism evidence="3 4">
    <name type="scientific">Ophiostoma piceae (strain UAMH 11346)</name>
    <name type="common">Sap stain fungus</name>
    <dbReference type="NCBI Taxonomy" id="1262450"/>
    <lineage>
        <taxon>Eukaryota</taxon>
        <taxon>Fungi</taxon>
        <taxon>Dikarya</taxon>
        <taxon>Ascomycota</taxon>
        <taxon>Pezizomycotina</taxon>
        <taxon>Sordariomycetes</taxon>
        <taxon>Sordariomycetidae</taxon>
        <taxon>Ophiostomatales</taxon>
        <taxon>Ophiostomataceae</taxon>
        <taxon>Ophiostoma</taxon>
    </lineage>
</organism>
<accession>S3BW58</accession>
<name>S3BW58_OPHP1</name>
<evidence type="ECO:0000313" key="4">
    <source>
        <dbReference type="Proteomes" id="UP000016923"/>
    </source>
</evidence>
<dbReference type="PANTHER" id="PTHR40628:SF1">
    <property type="entry name" value="CHROMO DOMAIN-CONTAINING PROTEIN"/>
    <property type="match status" value="1"/>
</dbReference>
<dbReference type="HOGENOM" id="CLU_532202_0_0_1"/>
<dbReference type="eggNOG" id="ENOG502SQ6I">
    <property type="taxonomic scope" value="Eukaryota"/>
</dbReference>
<feature type="domain" description="Retrovirus-related Pol polyprotein from transposon TNT 1-94-like beta-barrel" evidence="2">
    <location>
        <begin position="19"/>
        <end position="90"/>
    </location>
</feature>
<dbReference type="Pfam" id="PF22936">
    <property type="entry name" value="Pol_BBD"/>
    <property type="match status" value="1"/>
</dbReference>
<protein>
    <submittedName>
        <fullName evidence="3">Signal sequence receptor alpha subunit</fullName>
    </submittedName>
</protein>
<feature type="compositionally biased region" description="Polar residues" evidence="1">
    <location>
        <begin position="435"/>
        <end position="445"/>
    </location>
</feature>